<dbReference type="InterPro" id="IPR050229">
    <property type="entry name" value="GlpE_sulfurtransferase"/>
</dbReference>
<keyword evidence="3" id="KW-1185">Reference proteome</keyword>
<dbReference type="InterPro" id="IPR036873">
    <property type="entry name" value="Rhodanese-like_dom_sf"/>
</dbReference>
<protein>
    <submittedName>
        <fullName evidence="2">Rhodanese-related sulfurtransferase</fullName>
    </submittedName>
</protein>
<proteinExistence type="predicted"/>
<dbReference type="Proteomes" id="UP000294813">
    <property type="component" value="Unassembled WGS sequence"/>
</dbReference>
<evidence type="ECO:0000313" key="3">
    <source>
        <dbReference type="Proteomes" id="UP000294813"/>
    </source>
</evidence>
<dbReference type="PANTHER" id="PTHR43031:SF1">
    <property type="entry name" value="PYRIDINE NUCLEOTIDE-DISULPHIDE OXIDOREDUCTASE"/>
    <property type="match status" value="1"/>
</dbReference>
<evidence type="ECO:0000259" key="1">
    <source>
        <dbReference type="PROSITE" id="PS50206"/>
    </source>
</evidence>
<feature type="domain" description="Rhodanese" evidence="1">
    <location>
        <begin position="43"/>
        <end position="129"/>
    </location>
</feature>
<dbReference type="CDD" id="cd00158">
    <property type="entry name" value="RHOD"/>
    <property type="match status" value="1"/>
</dbReference>
<dbReference type="OrthoDB" id="9800872at2"/>
<dbReference type="PANTHER" id="PTHR43031">
    <property type="entry name" value="FAD-DEPENDENT OXIDOREDUCTASE"/>
    <property type="match status" value="1"/>
</dbReference>
<dbReference type="SMART" id="SM00450">
    <property type="entry name" value="RHOD"/>
    <property type="match status" value="1"/>
</dbReference>
<name>A0A4R2RV04_9FIRM</name>
<accession>A0A4R2RV04</accession>
<dbReference type="Gene3D" id="3.40.250.10">
    <property type="entry name" value="Rhodanese-like domain"/>
    <property type="match status" value="1"/>
</dbReference>
<dbReference type="SUPFAM" id="SSF52821">
    <property type="entry name" value="Rhodanese/Cell cycle control phosphatase"/>
    <property type="match status" value="1"/>
</dbReference>
<sequence length="129" mass="13975">MDPLQSFIATAGTVVLGYLVVKTVLNSGIKSIKYEEAKPLLAQKNKTLLLDVRTPTEFAGRHAKGALNIPSGDLKNRLAELDKYKDKTVIVICASGARSALAARTLHKNGFTDVLNFSGGMTEWRGETQ</sequence>
<gene>
    <name evidence="2" type="ORF">EDD73_104115</name>
</gene>
<comment type="caution">
    <text evidence="2">The sequence shown here is derived from an EMBL/GenBank/DDBJ whole genome shotgun (WGS) entry which is preliminary data.</text>
</comment>
<reference evidence="2 3" key="1">
    <citation type="submission" date="2019-03" db="EMBL/GenBank/DDBJ databases">
        <title>Genomic Encyclopedia of Type Strains, Phase IV (KMG-IV): sequencing the most valuable type-strain genomes for metagenomic binning, comparative biology and taxonomic classification.</title>
        <authorList>
            <person name="Goeker M."/>
        </authorList>
    </citation>
    <scope>NUCLEOTIDE SEQUENCE [LARGE SCALE GENOMIC DNA]</scope>
    <source>
        <strain evidence="2 3">DSM 11170</strain>
    </source>
</reference>
<dbReference type="InterPro" id="IPR001763">
    <property type="entry name" value="Rhodanese-like_dom"/>
</dbReference>
<organism evidence="2 3">
    <name type="scientific">Heliophilum fasciatum</name>
    <dbReference type="NCBI Taxonomy" id="35700"/>
    <lineage>
        <taxon>Bacteria</taxon>
        <taxon>Bacillati</taxon>
        <taxon>Bacillota</taxon>
        <taxon>Clostridia</taxon>
        <taxon>Eubacteriales</taxon>
        <taxon>Heliobacteriaceae</taxon>
        <taxon>Heliophilum</taxon>
    </lineage>
</organism>
<dbReference type="AlphaFoldDB" id="A0A4R2RV04"/>
<evidence type="ECO:0000313" key="2">
    <source>
        <dbReference type="EMBL" id="TCP68212.1"/>
    </source>
</evidence>
<dbReference type="EMBL" id="SLXT01000004">
    <property type="protein sequence ID" value="TCP68212.1"/>
    <property type="molecule type" value="Genomic_DNA"/>
</dbReference>
<dbReference type="GO" id="GO:0016740">
    <property type="term" value="F:transferase activity"/>
    <property type="evidence" value="ECO:0007669"/>
    <property type="project" value="UniProtKB-KW"/>
</dbReference>
<dbReference type="PROSITE" id="PS50206">
    <property type="entry name" value="RHODANESE_3"/>
    <property type="match status" value="1"/>
</dbReference>
<dbReference type="Pfam" id="PF00581">
    <property type="entry name" value="Rhodanese"/>
    <property type="match status" value="1"/>
</dbReference>
<dbReference type="RefSeq" id="WP_131918240.1">
    <property type="nucleotide sequence ID" value="NZ_JAOQNU010000004.1"/>
</dbReference>
<keyword evidence="2" id="KW-0808">Transferase</keyword>